<keyword evidence="2" id="KW-1185">Reference proteome</keyword>
<accession>A0ACC4CXW1</accession>
<comment type="caution">
    <text evidence="1">The sequence shown here is derived from an EMBL/GenBank/DDBJ whole genome shotgun (WGS) entry which is preliminary data.</text>
</comment>
<sequence length="139" mass="15931">MLSMSETNICYSMLPARLWNRGAWINTEVARDGEATESHGHQKNAACARDRNMFQSDIECWKINSEKQFKNDLDKYSDGKLSDQHHRMNQHLERVPSHLEHPAPRVIVHALMAPSKFTLTRRTTAFTAKLITDLAKGKV</sequence>
<reference evidence="1 2" key="1">
    <citation type="journal article" date="2024" name="Plant Biotechnol. J.">
        <title>Genome and CRISPR/Cas9 system of a widespread forest tree (Populus alba) in the world.</title>
        <authorList>
            <person name="Liu Y.J."/>
            <person name="Jiang P.F."/>
            <person name="Han X.M."/>
            <person name="Li X.Y."/>
            <person name="Wang H.M."/>
            <person name="Wang Y.J."/>
            <person name="Wang X.X."/>
            <person name="Zeng Q.Y."/>
        </authorList>
    </citation>
    <scope>NUCLEOTIDE SEQUENCE [LARGE SCALE GENOMIC DNA]</scope>
    <source>
        <strain evidence="2">cv. PAL-ZL1</strain>
    </source>
</reference>
<proteinExistence type="predicted"/>
<name>A0ACC4CXW1_POPAL</name>
<dbReference type="Proteomes" id="UP000309997">
    <property type="component" value="Unassembled WGS sequence"/>
</dbReference>
<evidence type="ECO:0000313" key="1">
    <source>
        <dbReference type="EMBL" id="KAL3610055.1"/>
    </source>
</evidence>
<evidence type="ECO:0000313" key="2">
    <source>
        <dbReference type="Proteomes" id="UP000309997"/>
    </source>
</evidence>
<dbReference type="EMBL" id="RCHU02000001">
    <property type="protein sequence ID" value="KAL3610055.1"/>
    <property type="molecule type" value="Genomic_DNA"/>
</dbReference>
<protein>
    <submittedName>
        <fullName evidence="1">Uncharacterized protein</fullName>
    </submittedName>
</protein>
<gene>
    <name evidence="1" type="ORF">D5086_001075</name>
</gene>
<organism evidence="1 2">
    <name type="scientific">Populus alba</name>
    <name type="common">White poplar</name>
    <dbReference type="NCBI Taxonomy" id="43335"/>
    <lineage>
        <taxon>Eukaryota</taxon>
        <taxon>Viridiplantae</taxon>
        <taxon>Streptophyta</taxon>
        <taxon>Embryophyta</taxon>
        <taxon>Tracheophyta</taxon>
        <taxon>Spermatophyta</taxon>
        <taxon>Magnoliopsida</taxon>
        <taxon>eudicotyledons</taxon>
        <taxon>Gunneridae</taxon>
        <taxon>Pentapetalae</taxon>
        <taxon>rosids</taxon>
        <taxon>fabids</taxon>
        <taxon>Malpighiales</taxon>
        <taxon>Salicaceae</taxon>
        <taxon>Saliceae</taxon>
        <taxon>Populus</taxon>
    </lineage>
</organism>